<dbReference type="Proteomes" id="UP000253769">
    <property type="component" value="Unassembled WGS sequence"/>
</dbReference>
<comment type="caution">
    <text evidence="2">The sequence shown here is derived from an EMBL/GenBank/DDBJ whole genome shotgun (WGS) entry which is preliminary data.</text>
</comment>
<feature type="chain" id="PRO_5016843741" evidence="1">
    <location>
        <begin position="23"/>
        <end position="275"/>
    </location>
</feature>
<dbReference type="EMBL" id="QQOH01000005">
    <property type="protein sequence ID" value="RDE18251.1"/>
    <property type="molecule type" value="Genomic_DNA"/>
</dbReference>
<keyword evidence="3" id="KW-1185">Reference proteome</keyword>
<evidence type="ECO:0000256" key="1">
    <source>
        <dbReference type="SAM" id="SignalP"/>
    </source>
</evidence>
<protein>
    <submittedName>
        <fullName evidence="2">DUF4198 domain-containing protein</fullName>
    </submittedName>
</protein>
<dbReference type="Pfam" id="PF10670">
    <property type="entry name" value="DUF4198"/>
    <property type="match status" value="1"/>
</dbReference>
<name>A0A369WA99_9GAMM</name>
<keyword evidence="1" id="KW-0732">Signal</keyword>
<proteinExistence type="predicted"/>
<dbReference type="AlphaFoldDB" id="A0A369WA99"/>
<evidence type="ECO:0000313" key="2">
    <source>
        <dbReference type="EMBL" id="RDE18251.1"/>
    </source>
</evidence>
<dbReference type="InterPro" id="IPR019613">
    <property type="entry name" value="DUF4198"/>
</dbReference>
<evidence type="ECO:0000313" key="3">
    <source>
        <dbReference type="Proteomes" id="UP000253769"/>
    </source>
</evidence>
<dbReference type="OrthoDB" id="9780723at2"/>
<dbReference type="RefSeq" id="WP_114696827.1">
    <property type="nucleotide sequence ID" value="NZ_QQOH01000005.1"/>
</dbReference>
<gene>
    <name evidence="2" type="ORF">DV711_16420</name>
</gene>
<sequence length="275" mass="29903">MSVKKLLSQAAALALLSGSVHAHQQMLYTPELLRDSGGTITLKMPFTHPASSGHVMTADAPEAFFSVRKGKKTDLQELLKPIEWTSETGTGPAYEAAVRLRGLGDNVFVYRMAPYYEESEDLYIQQITKTIVNVGSLPTDWDADLGLDAEIVPLTKPYAIYAGGNFTGVVRSQGEPVPFAEIEVEYVNYLPDVETNRFAVEPTIMPPAEAFVTMTIYADANGTFTFALPQAGQWGFAALGVGPKTEHNGKELSQDAMIWVQAHPIVQNPAAKAKP</sequence>
<reference evidence="2 3" key="1">
    <citation type="submission" date="2018-07" db="EMBL/GenBank/DDBJ databases">
        <title>Motiliproteus coralliicola sp. nov., a bacterium isolated from Coral.</title>
        <authorList>
            <person name="Wang G."/>
        </authorList>
    </citation>
    <scope>NUCLEOTIDE SEQUENCE [LARGE SCALE GENOMIC DNA]</scope>
    <source>
        <strain evidence="2 3">C34</strain>
    </source>
</reference>
<accession>A0A369WA99</accession>
<feature type="signal peptide" evidence="1">
    <location>
        <begin position="1"/>
        <end position="22"/>
    </location>
</feature>
<organism evidence="2 3">
    <name type="scientific">Motiliproteus coralliicola</name>
    <dbReference type="NCBI Taxonomy" id="2283196"/>
    <lineage>
        <taxon>Bacteria</taxon>
        <taxon>Pseudomonadati</taxon>
        <taxon>Pseudomonadota</taxon>
        <taxon>Gammaproteobacteria</taxon>
        <taxon>Oceanospirillales</taxon>
        <taxon>Oceanospirillaceae</taxon>
        <taxon>Motiliproteus</taxon>
    </lineage>
</organism>